<name>F7DXS0_HORSE</name>
<dbReference type="Gene3D" id="1.10.150.390">
    <property type="match status" value="1"/>
</dbReference>
<dbReference type="EC" id="2.7.7.6" evidence="1"/>
<sequence>MYYVLQFLKEDLPKVVVQGIPEVSRAVIHIDEQSGKEKYKLLVEGDNLRAVMATHGVKGTRTTSNNTYEVEKTLGIEAARTTIINEIQYTMVNHGMSIDRRHVMLLSDLMTYKGEVLGITRFGLAKMKESVLMLASFEKTADHLFDAAYFGQKDSVCVMRCRHQTLSQGRRLRELTCMLSSLTAESHPPPHSRALTGAWERGSITGVVTRVPAAHPALLNPVRSAMTRPCKPRWESVRGWGTGACPRSHACKAQAGIPSLAAVPAARALLPACHFPSHLLLLCGFAKQVMVRWGPSQSLCLFFAPKINSFFKRDTGCRRRKRKIA</sequence>
<dbReference type="GO" id="GO:0003677">
    <property type="term" value="F:DNA binding"/>
    <property type="evidence" value="ECO:0007669"/>
    <property type="project" value="InterPro"/>
</dbReference>
<evidence type="ECO:0000256" key="2">
    <source>
        <dbReference type="ARBA" id="ARBA00022723"/>
    </source>
</evidence>
<evidence type="ECO:0000313" key="7">
    <source>
        <dbReference type="VGNC" id="VGNC:21684"/>
    </source>
</evidence>
<dbReference type="GO" id="GO:0006351">
    <property type="term" value="P:DNA-templated transcription"/>
    <property type="evidence" value="ECO:0007669"/>
    <property type="project" value="InterPro"/>
</dbReference>
<gene>
    <name evidence="5 7" type="primary">POLR3A</name>
</gene>
<dbReference type="GO" id="GO:0003899">
    <property type="term" value="F:DNA-directed RNA polymerase activity"/>
    <property type="evidence" value="ECO:0007669"/>
    <property type="project" value="UniProtKB-EC"/>
</dbReference>
<reference evidence="5 6" key="1">
    <citation type="journal article" date="2009" name="Science">
        <title>Genome sequence, comparative analysis, and population genetics of the domestic horse.</title>
        <authorList>
            <consortium name="Broad Institute Genome Sequencing Platform"/>
            <consortium name="Broad Institute Whole Genome Assembly Team"/>
            <person name="Wade C.M."/>
            <person name="Giulotto E."/>
            <person name="Sigurdsson S."/>
            <person name="Zoli M."/>
            <person name="Gnerre S."/>
            <person name="Imsland F."/>
            <person name="Lear T.L."/>
            <person name="Adelson D.L."/>
            <person name="Bailey E."/>
            <person name="Bellone R.R."/>
            <person name="Bloecker H."/>
            <person name="Distl O."/>
            <person name="Edgar R.C."/>
            <person name="Garber M."/>
            <person name="Leeb T."/>
            <person name="Mauceli E."/>
            <person name="MacLeod J.N."/>
            <person name="Penedo M.C.T."/>
            <person name="Raison J.M."/>
            <person name="Sharpe T."/>
            <person name="Vogel J."/>
            <person name="Andersson L."/>
            <person name="Antczak D.F."/>
            <person name="Biagi T."/>
            <person name="Binns M.M."/>
            <person name="Chowdhary B.P."/>
            <person name="Coleman S.J."/>
            <person name="Della Valle G."/>
            <person name="Fryc S."/>
            <person name="Guerin G."/>
            <person name="Hasegawa T."/>
            <person name="Hill E.W."/>
            <person name="Jurka J."/>
            <person name="Kiialainen A."/>
            <person name="Lindgren G."/>
            <person name="Liu J."/>
            <person name="Magnani E."/>
            <person name="Mickelson J.R."/>
            <person name="Murray J."/>
            <person name="Nergadze S.G."/>
            <person name="Onofrio R."/>
            <person name="Pedroni S."/>
            <person name="Piras M.F."/>
            <person name="Raudsepp T."/>
            <person name="Rocchi M."/>
            <person name="Roeed K.H."/>
            <person name="Ryder O.A."/>
            <person name="Searle S."/>
            <person name="Skow L."/>
            <person name="Swinburne J.E."/>
            <person name="Syvaenen A.C."/>
            <person name="Tozaki T."/>
            <person name="Valberg S.J."/>
            <person name="Vaudin M."/>
            <person name="White J.R."/>
            <person name="Zody M.C."/>
            <person name="Lander E.S."/>
            <person name="Lindblad-Toh K."/>
        </authorList>
    </citation>
    <scope>NUCLEOTIDE SEQUENCE [LARGE SCALE GENOMIC DNA]</scope>
    <source>
        <strain evidence="5 6">Thoroughbred</strain>
    </source>
</reference>
<reference evidence="5" key="3">
    <citation type="submission" date="2025-09" db="UniProtKB">
        <authorList>
            <consortium name="Ensembl"/>
        </authorList>
    </citation>
    <scope>IDENTIFICATION</scope>
    <source>
        <strain evidence="5">Thoroughbred</strain>
    </source>
</reference>
<dbReference type="GeneTree" id="ENSGT00930000151028"/>
<dbReference type="InterPro" id="IPR007081">
    <property type="entry name" value="RNA_pol_Rpb1_5"/>
</dbReference>
<dbReference type="GO" id="GO:0046872">
    <property type="term" value="F:metal ion binding"/>
    <property type="evidence" value="ECO:0007669"/>
    <property type="project" value="UniProtKB-KW"/>
</dbReference>
<dbReference type="PANTHER" id="PTHR48446">
    <property type="entry name" value="DNA-DIRECTED RNA POLYMERASE SUBUNIT BETA' N-TERMINAL SECTION"/>
    <property type="match status" value="1"/>
</dbReference>
<keyword evidence="3" id="KW-0862">Zinc</keyword>
<dbReference type="Proteomes" id="UP000002281">
    <property type="component" value="Chromosome 1"/>
</dbReference>
<dbReference type="Ensembl" id="ENSECAT00000021108.3">
    <property type="protein sequence ID" value="ENSECAP00000017371.3"/>
    <property type="gene ID" value="ENSECAG00000019416.4"/>
</dbReference>
<accession>F7DXS0</accession>
<dbReference type="InterPro" id="IPR015700">
    <property type="entry name" value="RPC1"/>
</dbReference>
<protein>
    <recommendedName>
        <fullName evidence="1">DNA-directed RNA polymerase</fullName>
        <ecNumber evidence="1">2.7.7.6</ecNumber>
    </recommendedName>
</protein>
<dbReference type="Pfam" id="PF04998">
    <property type="entry name" value="RNA_pol_Rpb1_5"/>
    <property type="match status" value="1"/>
</dbReference>
<evidence type="ECO:0000256" key="3">
    <source>
        <dbReference type="ARBA" id="ARBA00022833"/>
    </source>
</evidence>
<feature type="domain" description="RNA polymerase Rpb1" evidence="4">
    <location>
        <begin position="16"/>
        <end position="131"/>
    </location>
</feature>
<dbReference type="PANTHER" id="PTHR48446:SF1">
    <property type="entry name" value="DNA-DIRECTED RNA POLYMERASE SUBUNIT BETA' N-TERMINAL SECTION"/>
    <property type="match status" value="1"/>
</dbReference>
<dbReference type="SUPFAM" id="SSF64484">
    <property type="entry name" value="beta and beta-prime subunits of DNA dependent RNA-polymerase"/>
    <property type="match status" value="1"/>
</dbReference>
<keyword evidence="6" id="KW-1185">Reference proteome</keyword>
<organism evidence="5 6">
    <name type="scientific">Equus caballus</name>
    <name type="common">Horse</name>
    <dbReference type="NCBI Taxonomy" id="9796"/>
    <lineage>
        <taxon>Eukaryota</taxon>
        <taxon>Metazoa</taxon>
        <taxon>Chordata</taxon>
        <taxon>Craniata</taxon>
        <taxon>Vertebrata</taxon>
        <taxon>Euteleostomi</taxon>
        <taxon>Mammalia</taxon>
        <taxon>Eutheria</taxon>
        <taxon>Laurasiatheria</taxon>
        <taxon>Perissodactyla</taxon>
        <taxon>Equidae</taxon>
        <taxon>Equus</taxon>
    </lineage>
</organism>
<evidence type="ECO:0000313" key="6">
    <source>
        <dbReference type="Proteomes" id="UP000002281"/>
    </source>
</evidence>
<reference evidence="5" key="2">
    <citation type="submission" date="2025-08" db="UniProtKB">
        <authorList>
            <consortium name="Ensembl"/>
        </authorList>
    </citation>
    <scope>IDENTIFICATION</scope>
    <source>
        <strain evidence="5">Thoroughbred</strain>
    </source>
</reference>
<dbReference type="Bgee" id="ENSECAG00000019416">
    <property type="expression patterns" value="Expressed in trophectoderm and 23 other cell types or tissues"/>
</dbReference>
<evidence type="ECO:0000313" key="5">
    <source>
        <dbReference type="Ensembl" id="ENSECAP00000017371.3"/>
    </source>
</evidence>
<dbReference type="VGNC" id="VGNC:21684">
    <property type="gene designation" value="POLR3A"/>
</dbReference>
<evidence type="ECO:0000259" key="4">
    <source>
        <dbReference type="Pfam" id="PF04998"/>
    </source>
</evidence>
<evidence type="ECO:0000256" key="1">
    <source>
        <dbReference type="ARBA" id="ARBA00012418"/>
    </source>
</evidence>
<dbReference type="ExpressionAtlas" id="F7DXS0">
    <property type="expression patterns" value="baseline"/>
</dbReference>
<dbReference type="HOGENOM" id="CLU_000487_3_0_1"/>
<dbReference type="AlphaFoldDB" id="F7DXS0"/>
<keyword evidence="2" id="KW-0479">Metal-binding</keyword>
<proteinExistence type="predicted"/>